<dbReference type="EMBL" id="KE345707">
    <property type="protein sequence ID" value="EXC11895.1"/>
    <property type="molecule type" value="Genomic_DNA"/>
</dbReference>
<sequence length="66" mass="6974">MNPLPQIRTTSTRTKVAILGSTSILKTKAMASPNNPVLTNPDSKQVQESTSHTSISSNILPAPSLT</sequence>
<keyword evidence="3" id="KW-1185">Reference proteome</keyword>
<name>W9RVC6_9ROSA</name>
<accession>W9RVC6</accession>
<feature type="compositionally biased region" description="Polar residues" evidence="1">
    <location>
        <begin position="32"/>
        <end position="66"/>
    </location>
</feature>
<organism evidence="2 3">
    <name type="scientific">Morus notabilis</name>
    <dbReference type="NCBI Taxonomy" id="981085"/>
    <lineage>
        <taxon>Eukaryota</taxon>
        <taxon>Viridiplantae</taxon>
        <taxon>Streptophyta</taxon>
        <taxon>Embryophyta</taxon>
        <taxon>Tracheophyta</taxon>
        <taxon>Spermatophyta</taxon>
        <taxon>Magnoliopsida</taxon>
        <taxon>eudicotyledons</taxon>
        <taxon>Gunneridae</taxon>
        <taxon>Pentapetalae</taxon>
        <taxon>rosids</taxon>
        <taxon>fabids</taxon>
        <taxon>Rosales</taxon>
        <taxon>Moraceae</taxon>
        <taxon>Moreae</taxon>
        <taxon>Morus</taxon>
    </lineage>
</organism>
<evidence type="ECO:0000313" key="3">
    <source>
        <dbReference type="Proteomes" id="UP000030645"/>
    </source>
</evidence>
<protein>
    <submittedName>
        <fullName evidence="2">Uncharacterized protein</fullName>
    </submittedName>
</protein>
<dbReference type="Proteomes" id="UP000030645">
    <property type="component" value="Unassembled WGS sequence"/>
</dbReference>
<proteinExistence type="predicted"/>
<evidence type="ECO:0000256" key="1">
    <source>
        <dbReference type="SAM" id="MobiDB-lite"/>
    </source>
</evidence>
<reference evidence="3" key="1">
    <citation type="submission" date="2013-01" db="EMBL/GenBank/DDBJ databases">
        <title>Draft Genome Sequence of a Mulberry Tree, Morus notabilis C.K. Schneid.</title>
        <authorList>
            <person name="He N."/>
            <person name="Zhao S."/>
        </authorList>
    </citation>
    <scope>NUCLEOTIDE SEQUENCE</scope>
</reference>
<evidence type="ECO:0000313" key="2">
    <source>
        <dbReference type="EMBL" id="EXC11895.1"/>
    </source>
</evidence>
<dbReference type="AlphaFoldDB" id="W9RVC6"/>
<feature type="region of interest" description="Disordered" evidence="1">
    <location>
        <begin position="30"/>
        <end position="66"/>
    </location>
</feature>
<gene>
    <name evidence="2" type="ORF">L484_005356</name>
</gene>